<dbReference type="EMBL" id="JABEMD010000044">
    <property type="protein sequence ID" value="NNH13293.1"/>
    <property type="molecule type" value="Genomic_DNA"/>
</dbReference>
<evidence type="ECO:0000313" key="9">
    <source>
        <dbReference type="EMBL" id="USE80927.1"/>
    </source>
</evidence>
<dbReference type="PANTHER" id="PTHR35007:SF1">
    <property type="entry name" value="PILUS ASSEMBLY PROTEIN"/>
    <property type="match status" value="1"/>
</dbReference>
<evidence type="ECO:0000256" key="2">
    <source>
        <dbReference type="ARBA" id="ARBA00022475"/>
    </source>
</evidence>
<dbReference type="EMBL" id="CP098736">
    <property type="protein sequence ID" value="USE80927.1"/>
    <property type="molecule type" value="Genomic_DNA"/>
</dbReference>
<dbReference type="Proteomes" id="UP001056648">
    <property type="component" value="Chromosome 2"/>
</dbReference>
<protein>
    <submittedName>
        <fullName evidence="8">Type II secretion system F family protein</fullName>
    </submittedName>
</protein>
<organism evidence="8 10">
    <name type="scientific">Cupriavidus gilardii</name>
    <dbReference type="NCBI Taxonomy" id="82541"/>
    <lineage>
        <taxon>Bacteria</taxon>
        <taxon>Pseudomonadati</taxon>
        <taxon>Pseudomonadota</taxon>
        <taxon>Betaproteobacteria</taxon>
        <taxon>Burkholderiales</taxon>
        <taxon>Burkholderiaceae</taxon>
        <taxon>Cupriavidus</taxon>
    </lineage>
</organism>
<reference evidence="8 10" key="1">
    <citation type="submission" date="2020-05" db="EMBL/GenBank/DDBJ databases">
        <title>MicrobeNet Type strains.</title>
        <authorList>
            <person name="Nicholson A.C."/>
        </authorList>
    </citation>
    <scope>NUCLEOTIDE SEQUENCE [LARGE SCALE GENOMIC DNA]</scope>
    <source>
        <strain evidence="8 10">ATCC 700815</strain>
    </source>
</reference>
<evidence type="ECO:0000256" key="6">
    <source>
        <dbReference type="SAM" id="Phobius"/>
    </source>
</evidence>
<evidence type="ECO:0000256" key="5">
    <source>
        <dbReference type="ARBA" id="ARBA00023136"/>
    </source>
</evidence>
<dbReference type="GeneID" id="70690797"/>
<accession>A0A6N1BLN5</accession>
<evidence type="ECO:0000256" key="1">
    <source>
        <dbReference type="ARBA" id="ARBA00004651"/>
    </source>
</evidence>
<feature type="domain" description="Type II secretion system protein GspF" evidence="7">
    <location>
        <begin position="170"/>
        <end position="294"/>
    </location>
</feature>
<dbReference type="Pfam" id="PF00482">
    <property type="entry name" value="T2SSF"/>
    <property type="match status" value="1"/>
</dbReference>
<evidence type="ECO:0000313" key="8">
    <source>
        <dbReference type="EMBL" id="NNH13293.1"/>
    </source>
</evidence>
<dbReference type="Gene3D" id="1.20.81.30">
    <property type="entry name" value="Type II secretion system (T2SS), domain F"/>
    <property type="match status" value="1"/>
</dbReference>
<dbReference type="Proteomes" id="UP000542973">
    <property type="component" value="Unassembled WGS sequence"/>
</dbReference>
<keyword evidence="2" id="KW-1003">Cell membrane</keyword>
<feature type="transmembrane region" description="Helical" evidence="6">
    <location>
        <begin position="106"/>
        <end position="127"/>
    </location>
</feature>
<dbReference type="PANTHER" id="PTHR35007">
    <property type="entry name" value="INTEGRAL MEMBRANE PROTEIN-RELATED"/>
    <property type="match status" value="1"/>
</dbReference>
<keyword evidence="11" id="KW-1185">Reference proteome</keyword>
<dbReference type="InterPro" id="IPR042094">
    <property type="entry name" value="T2SS_GspF_sf"/>
</dbReference>
<evidence type="ECO:0000259" key="7">
    <source>
        <dbReference type="Pfam" id="PF00482"/>
    </source>
</evidence>
<reference evidence="9" key="2">
    <citation type="submission" date="2022-06" db="EMBL/GenBank/DDBJ databases">
        <title>Complete genome sequence and characterization of Cupriavidus gilardii QJ1 isolated from contaminating cells.</title>
        <authorList>
            <person name="Qi J."/>
        </authorList>
    </citation>
    <scope>NUCLEOTIDE SEQUENCE</scope>
    <source>
        <strain evidence="9">QJ1</strain>
    </source>
</reference>
<evidence type="ECO:0000313" key="11">
    <source>
        <dbReference type="Proteomes" id="UP001056648"/>
    </source>
</evidence>
<evidence type="ECO:0000256" key="3">
    <source>
        <dbReference type="ARBA" id="ARBA00022692"/>
    </source>
</evidence>
<gene>
    <name evidence="8" type="ORF">HLB16_20775</name>
    <name evidence="9" type="ORF">NDR89_14420</name>
</gene>
<sequence length="337" mass="36957">MNLGQFAQLGQLGHYALYAFGVLLFIAVVLAIEAVYLWWSSHHGASARRIDARIRALSAGGQIGREQMSILKERMLAGSPRMQRLLMRVPRVAALDRWLQQSGSTWSVGQLLGFSAASLLIAFAVLSLLPLPFWLAAAGALLAATLPVLRTLAQRQRRLKRMEAQLPDAIDMISRSLRAGHSFAGALGTVGQEMKAPLGPEFRLAFEEINYGVSLDDALTSLAIRVPVGDLRYFVIAVLIQRESGGNLAEVLDTISRLVRERLKLFDKIRVLSAEGRLSAWILGLLPFGTAGLISVLNPGFLDVLWQDPAGIRMAGTALVMMALGVLWMRRIIRIRV</sequence>
<dbReference type="InterPro" id="IPR018076">
    <property type="entry name" value="T2SS_GspF_dom"/>
</dbReference>
<keyword evidence="3 6" id="KW-0812">Transmembrane</keyword>
<feature type="transmembrane region" description="Helical" evidence="6">
    <location>
        <begin position="278"/>
        <end position="298"/>
    </location>
</feature>
<proteinExistence type="predicted"/>
<dbReference type="GO" id="GO:0005886">
    <property type="term" value="C:plasma membrane"/>
    <property type="evidence" value="ECO:0007669"/>
    <property type="project" value="UniProtKB-SubCell"/>
</dbReference>
<keyword evidence="4 6" id="KW-1133">Transmembrane helix</keyword>
<feature type="transmembrane region" description="Helical" evidence="6">
    <location>
        <begin position="133"/>
        <end position="153"/>
    </location>
</feature>
<dbReference type="AlphaFoldDB" id="A0A6N1BLN5"/>
<feature type="transmembrane region" description="Helical" evidence="6">
    <location>
        <begin position="310"/>
        <end position="329"/>
    </location>
</feature>
<keyword evidence="5 6" id="KW-0472">Membrane</keyword>
<comment type="subcellular location">
    <subcellularLocation>
        <location evidence="1">Cell membrane</location>
        <topology evidence="1">Multi-pass membrane protein</topology>
    </subcellularLocation>
</comment>
<dbReference type="RefSeq" id="WP_053822272.1">
    <property type="nucleotide sequence ID" value="NZ_BAAAEB010000008.1"/>
</dbReference>
<evidence type="ECO:0000313" key="10">
    <source>
        <dbReference type="Proteomes" id="UP000542973"/>
    </source>
</evidence>
<name>A0A6N1BLN5_9BURK</name>
<feature type="transmembrane region" description="Helical" evidence="6">
    <location>
        <begin position="15"/>
        <end position="39"/>
    </location>
</feature>
<evidence type="ECO:0000256" key="4">
    <source>
        <dbReference type="ARBA" id="ARBA00022989"/>
    </source>
</evidence>